<evidence type="ECO:0000313" key="4">
    <source>
        <dbReference type="Proteomes" id="UP000184255"/>
    </source>
</evidence>
<dbReference type="VEuPathDB" id="FungiDB:FMAN_06606"/>
<evidence type="ECO:0000259" key="2">
    <source>
        <dbReference type="Pfam" id="PF20516"/>
    </source>
</evidence>
<dbReference type="InterPro" id="IPR046797">
    <property type="entry name" value="PDDEXK_12"/>
</dbReference>
<dbReference type="Proteomes" id="UP000184255">
    <property type="component" value="Unassembled WGS sequence"/>
</dbReference>
<feature type="region of interest" description="Disordered" evidence="1">
    <location>
        <begin position="53"/>
        <end position="83"/>
    </location>
</feature>
<evidence type="ECO:0000313" key="3">
    <source>
        <dbReference type="EMBL" id="CVK85921.1"/>
    </source>
</evidence>
<sequence>MESSGELIPNGSGMVEYWLKRARTTGLPSDDNEEDKPAKKLKFNPINVSRRCAFPSPIDAPSPPTHGHQLPHGEECDSEAASSQASDYEYANHWVDFKTLNPDHNDMPATLKLFLASLLVLQKDKKIVPNTLRDEIEAHPRSDYTLTTLDDDSYYIPVESEPVYTKGLFDAVIKIAQAAQKCHSLQYDENGWNNLVYTPLLTAAVENFKPEERQSIDVAPCLGSVNHTQFVPTAEFPIAATIKTKSRSGNSQDAEVQLAAWQAAQWLNMAVDVGDNISELGFLPGIIIDGHEWRFHATTYGLPGNKTVR</sequence>
<dbReference type="EMBL" id="FCQH01000002">
    <property type="protein sequence ID" value="CVK85921.1"/>
    <property type="molecule type" value="Genomic_DNA"/>
</dbReference>
<gene>
    <name evidence="3" type="ORF">FMAN_06606</name>
</gene>
<keyword evidence="4" id="KW-1185">Reference proteome</keyword>
<accession>A0A1L7SHD0</accession>
<evidence type="ECO:0000256" key="1">
    <source>
        <dbReference type="SAM" id="MobiDB-lite"/>
    </source>
</evidence>
<dbReference type="RefSeq" id="XP_041677640.1">
    <property type="nucleotide sequence ID" value="XM_041826592.1"/>
</dbReference>
<organism evidence="3 4">
    <name type="scientific">Fusarium mangiferae</name>
    <name type="common">Mango malformation disease fungus</name>
    <dbReference type="NCBI Taxonomy" id="192010"/>
    <lineage>
        <taxon>Eukaryota</taxon>
        <taxon>Fungi</taxon>
        <taxon>Dikarya</taxon>
        <taxon>Ascomycota</taxon>
        <taxon>Pezizomycotina</taxon>
        <taxon>Sordariomycetes</taxon>
        <taxon>Hypocreomycetidae</taxon>
        <taxon>Hypocreales</taxon>
        <taxon>Nectriaceae</taxon>
        <taxon>Fusarium</taxon>
        <taxon>Fusarium fujikuroi species complex</taxon>
    </lineage>
</organism>
<protein>
    <recommendedName>
        <fullName evidence="2">PD-(D/E)XK nuclease-like domain-containing protein</fullName>
    </recommendedName>
</protein>
<dbReference type="GeneID" id="65085870"/>
<dbReference type="Pfam" id="PF20516">
    <property type="entry name" value="PDDEXK_12"/>
    <property type="match status" value="2"/>
</dbReference>
<proteinExistence type="predicted"/>
<feature type="domain" description="PD-(D/E)XK nuclease-like" evidence="2">
    <location>
        <begin position="222"/>
        <end position="298"/>
    </location>
</feature>
<feature type="domain" description="PD-(D/E)XK nuclease-like" evidence="2">
    <location>
        <begin position="164"/>
        <end position="218"/>
    </location>
</feature>
<name>A0A1L7SHD0_FUSMA</name>
<comment type="caution">
    <text evidence="3">The sequence shown here is derived from an EMBL/GenBank/DDBJ whole genome shotgun (WGS) entry which is preliminary data.</text>
</comment>
<dbReference type="AlphaFoldDB" id="A0A1L7SHD0"/>
<reference evidence="4" key="1">
    <citation type="journal article" date="2016" name="Genome Biol. Evol.">
        <title>Comparative 'omics' of the Fusarium fujikuroi species complex highlights differences in genetic potential and metabolite synthesis.</title>
        <authorList>
            <person name="Niehaus E.-M."/>
            <person name="Muensterkoetter M."/>
            <person name="Proctor R.H."/>
            <person name="Brown D.W."/>
            <person name="Sharon A."/>
            <person name="Idan Y."/>
            <person name="Oren-Young L."/>
            <person name="Sieber C.M."/>
            <person name="Novak O."/>
            <person name="Pencik A."/>
            <person name="Tarkowska D."/>
            <person name="Hromadova K."/>
            <person name="Freeman S."/>
            <person name="Maymon M."/>
            <person name="Elazar M."/>
            <person name="Youssef S.A."/>
            <person name="El-Shabrawy E.S.M."/>
            <person name="Shalaby A.B.A."/>
            <person name="Houterman P."/>
            <person name="Brock N.L."/>
            <person name="Burkhardt I."/>
            <person name="Tsavkelova E.A."/>
            <person name="Dickschat J.S."/>
            <person name="Galuszka P."/>
            <person name="Gueldener U."/>
            <person name="Tudzynski B."/>
        </authorList>
    </citation>
    <scope>NUCLEOTIDE SEQUENCE [LARGE SCALE GENOMIC DNA]</scope>
    <source>
        <strain evidence="4">MRC7560</strain>
    </source>
</reference>